<dbReference type="Pfam" id="PF00307">
    <property type="entry name" value="CH"/>
    <property type="match status" value="2"/>
</dbReference>
<dbReference type="FunFam" id="1.10.418.10:FF:000015">
    <property type="entry name" value="Parvin beta"/>
    <property type="match status" value="1"/>
</dbReference>
<dbReference type="PROSITE" id="PS00381">
    <property type="entry name" value="CLP_PROTEASE_SER"/>
    <property type="match status" value="1"/>
</dbReference>
<dbReference type="GO" id="GO:0005925">
    <property type="term" value="C:focal adhesion"/>
    <property type="evidence" value="ECO:0007669"/>
    <property type="project" value="TreeGrafter"/>
</dbReference>
<evidence type="ECO:0000256" key="12">
    <source>
        <dbReference type="ARBA" id="ARBA00023212"/>
    </source>
</evidence>
<dbReference type="InterPro" id="IPR028433">
    <property type="entry name" value="Parvin"/>
</dbReference>
<feature type="region of interest" description="Disordered" evidence="16">
    <location>
        <begin position="206"/>
        <end position="231"/>
    </location>
</feature>
<dbReference type="Gene3D" id="1.10.418.10">
    <property type="entry name" value="Calponin-like domain"/>
    <property type="match status" value="2"/>
</dbReference>
<evidence type="ECO:0000259" key="17">
    <source>
        <dbReference type="PROSITE" id="PS50021"/>
    </source>
</evidence>
<evidence type="ECO:0000256" key="15">
    <source>
        <dbReference type="PROSITE-ProRule" id="PRU10086"/>
    </source>
</evidence>
<dbReference type="GO" id="GO:0015629">
    <property type="term" value="C:actin cytoskeleton"/>
    <property type="evidence" value="ECO:0007669"/>
    <property type="project" value="TreeGrafter"/>
</dbReference>
<sequence>MITSLVSRTLNRTSHLCFHSNMYMHARWLSISSTMRYPLIPMVLDKSGLGERAFDIYSRLLKDRIVCLMGPVTDESSSLTLAQLLFLQSEDKRSPIHLYINSPGGSVTSGLAIYDTMQYIQPPIYTWCIGQASSMGSLLLTAGTPGYRYALPHARVMVHQPSGLAQGQASDIQIQAEEIIKTRKVLNSLYSKHTKQPLELIMHQTSPHMHSGSESRGGGEGGVGGEGSGGGHAMSLVEKLNTMSRVRRRRQEAEALASEARQAMEDPLMPITPEIGPVGYQLAEGDECSMLEPHSKEQALVKELIQTLIEWINKELIDERILVRDIEADLYDGQVLQKLLEKLTEFHYLSPKMPLFRIEPTWCSQFQLVLEEINNVLGVPDSYAAKNWPITAIFSKDLVAILRLLVALARRFAPDVRLPSNCQLTRVIVRKLNGVLQHRRQVEVVTEATDTTDASMERDAISALVDCAVPEKLMAFQHVLLQFVNQHLGKLNIVVSDLQKQMDDGVYFLLLMGLLGGYFIPLHKFHLAPRTNEQKLANLNLVLQLLQEAEGIEAGASTRADDLLRRDLKATLRFLYALYSRYKDME</sequence>
<comment type="subcellular location">
    <subcellularLocation>
        <location evidence="1">Cytoplasm</location>
        <location evidence="1">Cytoskeleton</location>
    </subcellularLocation>
</comment>
<dbReference type="STRING" id="60517.A0A0R3W4C9"/>
<dbReference type="GO" id="GO:0071963">
    <property type="term" value="P:establishment or maintenance of cell polarity regulating cell shape"/>
    <property type="evidence" value="ECO:0007669"/>
    <property type="project" value="TreeGrafter"/>
</dbReference>
<dbReference type="PANTHER" id="PTHR12114">
    <property type="entry name" value="PARVIN"/>
    <property type="match status" value="1"/>
</dbReference>
<comment type="similarity">
    <text evidence="2">Belongs to the parvin family.</text>
</comment>
<keyword evidence="10" id="KW-0130">Cell adhesion</keyword>
<dbReference type="InterPro" id="IPR001907">
    <property type="entry name" value="ClpP"/>
</dbReference>
<organism evidence="20">
    <name type="scientific">Taenia asiatica</name>
    <name type="common">Asian tapeworm</name>
    <dbReference type="NCBI Taxonomy" id="60517"/>
    <lineage>
        <taxon>Eukaryota</taxon>
        <taxon>Metazoa</taxon>
        <taxon>Spiralia</taxon>
        <taxon>Lophotrochozoa</taxon>
        <taxon>Platyhelminthes</taxon>
        <taxon>Cestoda</taxon>
        <taxon>Eucestoda</taxon>
        <taxon>Cyclophyllidea</taxon>
        <taxon>Taeniidae</taxon>
        <taxon>Taenia</taxon>
    </lineage>
</organism>
<gene>
    <name evidence="18" type="ORF">TASK_LOCUS4865</name>
</gene>
<keyword evidence="12" id="KW-0206">Cytoskeleton</keyword>
<dbReference type="PANTHER" id="PTHR12114:SF4">
    <property type="entry name" value="GH23568P"/>
    <property type="match status" value="1"/>
</dbReference>
<name>A0A0R3W4C9_TAEAS</name>
<evidence type="ECO:0000313" key="18">
    <source>
        <dbReference type="EMBL" id="VDK34129.1"/>
    </source>
</evidence>
<evidence type="ECO:0000256" key="11">
    <source>
        <dbReference type="ARBA" id="ARBA00023203"/>
    </source>
</evidence>
<dbReference type="GO" id="GO:0004176">
    <property type="term" value="F:ATP-dependent peptidase activity"/>
    <property type="evidence" value="ECO:0007669"/>
    <property type="project" value="InterPro"/>
</dbReference>
<evidence type="ECO:0000256" key="3">
    <source>
        <dbReference type="ARBA" id="ARBA00007039"/>
    </source>
</evidence>
<feature type="active site" evidence="15">
    <location>
        <position position="159"/>
    </location>
</feature>
<dbReference type="WBParaSite" id="TASK_0000486401-mRNA-1">
    <property type="protein sequence ID" value="TASK_0000486401-mRNA-1"/>
    <property type="gene ID" value="TASK_0000486401"/>
</dbReference>
<protein>
    <recommendedName>
        <fullName evidence="4 15">Endopeptidase Clp</fullName>
        <ecNumber evidence="4 15">3.4.21.92</ecNumber>
    </recommendedName>
</protein>
<dbReference type="CDD" id="cd07017">
    <property type="entry name" value="S14_ClpP_2"/>
    <property type="match status" value="1"/>
</dbReference>
<keyword evidence="7" id="KW-0677">Repeat</keyword>
<dbReference type="SUPFAM" id="SSF47576">
    <property type="entry name" value="Calponin-homology domain, CH-domain"/>
    <property type="match status" value="2"/>
</dbReference>
<evidence type="ECO:0000256" key="1">
    <source>
        <dbReference type="ARBA" id="ARBA00004245"/>
    </source>
</evidence>
<dbReference type="EC" id="3.4.21.92" evidence="4 15"/>
<keyword evidence="19" id="KW-1185">Reference proteome</keyword>
<dbReference type="GO" id="GO:0030031">
    <property type="term" value="P:cell projection assembly"/>
    <property type="evidence" value="ECO:0007669"/>
    <property type="project" value="TreeGrafter"/>
</dbReference>
<reference evidence="18 19" key="2">
    <citation type="submission" date="2018-11" db="EMBL/GenBank/DDBJ databases">
        <authorList>
            <consortium name="Pathogen Informatics"/>
        </authorList>
    </citation>
    <scope>NUCLEOTIDE SEQUENCE [LARGE SCALE GENOMIC DNA]</scope>
</reference>
<keyword evidence="11" id="KW-0009">Actin-binding</keyword>
<dbReference type="OrthoDB" id="2099265at2759"/>
<comment type="similarity">
    <text evidence="3">Belongs to the peptidase S14 family.</text>
</comment>
<dbReference type="Gene3D" id="3.90.226.10">
    <property type="entry name" value="2-enoyl-CoA Hydratase, Chain A, domain 1"/>
    <property type="match status" value="1"/>
</dbReference>
<keyword evidence="5" id="KW-0963">Cytoplasm</keyword>
<dbReference type="AlphaFoldDB" id="A0A0R3W4C9"/>
<dbReference type="SUPFAM" id="SSF52096">
    <property type="entry name" value="ClpP/crotonase"/>
    <property type="match status" value="1"/>
</dbReference>
<feature type="compositionally biased region" description="Gly residues" evidence="16">
    <location>
        <begin position="215"/>
        <end position="231"/>
    </location>
</feature>
<evidence type="ECO:0000256" key="14">
    <source>
        <dbReference type="PROSITE-ProRule" id="PRU10085"/>
    </source>
</evidence>
<dbReference type="InterPro" id="IPR029045">
    <property type="entry name" value="ClpP/crotonase-like_dom_sf"/>
</dbReference>
<keyword evidence="6" id="KW-0645">Protease</keyword>
<dbReference type="GO" id="GO:0030036">
    <property type="term" value="P:actin cytoskeleton organization"/>
    <property type="evidence" value="ECO:0007669"/>
    <property type="project" value="InterPro"/>
</dbReference>
<keyword evidence="9" id="KW-0720">Serine protease</keyword>
<dbReference type="InterPro" id="IPR018215">
    <property type="entry name" value="ClpP_Ser_AS"/>
</dbReference>
<evidence type="ECO:0000256" key="6">
    <source>
        <dbReference type="ARBA" id="ARBA00022670"/>
    </source>
</evidence>
<dbReference type="EMBL" id="UYRS01018376">
    <property type="protein sequence ID" value="VDK34129.1"/>
    <property type="molecule type" value="Genomic_DNA"/>
</dbReference>
<evidence type="ECO:0000256" key="16">
    <source>
        <dbReference type="SAM" id="MobiDB-lite"/>
    </source>
</evidence>
<dbReference type="PRINTS" id="PR00127">
    <property type="entry name" value="CLPPROTEASEP"/>
</dbReference>
<evidence type="ECO:0000256" key="2">
    <source>
        <dbReference type="ARBA" id="ARBA00005666"/>
    </source>
</evidence>
<feature type="active site" evidence="14">
    <location>
        <position position="134"/>
    </location>
</feature>
<evidence type="ECO:0000256" key="8">
    <source>
        <dbReference type="ARBA" id="ARBA00022801"/>
    </source>
</evidence>
<evidence type="ECO:0000256" key="9">
    <source>
        <dbReference type="ARBA" id="ARBA00022825"/>
    </source>
</evidence>
<dbReference type="InterPro" id="IPR023562">
    <property type="entry name" value="ClpP/TepA"/>
</dbReference>
<accession>A0A0R3W4C9</accession>
<dbReference type="GO" id="GO:0005737">
    <property type="term" value="C:cytoplasm"/>
    <property type="evidence" value="ECO:0007669"/>
    <property type="project" value="TreeGrafter"/>
</dbReference>
<feature type="domain" description="Calponin-homology (CH)" evidence="17">
    <location>
        <begin position="302"/>
        <end position="413"/>
    </location>
</feature>
<dbReference type="Proteomes" id="UP000282613">
    <property type="component" value="Unassembled WGS sequence"/>
</dbReference>
<evidence type="ECO:0000313" key="19">
    <source>
        <dbReference type="Proteomes" id="UP000282613"/>
    </source>
</evidence>
<feature type="domain" description="Calponin-homology (CH)" evidence="17">
    <location>
        <begin position="474"/>
        <end position="583"/>
    </location>
</feature>
<dbReference type="NCBIfam" id="NF001368">
    <property type="entry name" value="PRK00277.1"/>
    <property type="match status" value="1"/>
</dbReference>
<dbReference type="GO" id="GO:0034446">
    <property type="term" value="P:substrate adhesion-dependent cell spreading"/>
    <property type="evidence" value="ECO:0007669"/>
    <property type="project" value="TreeGrafter"/>
</dbReference>
<dbReference type="InterPro" id="IPR036872">
    <property type="entry name" value="CH_dom_sf"/>
</dbReference>
<dbReference type="GO" id="GO:0003779">
    <property type="term" value="F:actin binding"/>
    <property type="evidence" value="ECO:0007669"/>
    <property type="project" value="UniProtKB-KW"/>
</dbReference>
<evidence type="ECO:0000256" key="5">
    <source>
        <dbReference type="ARBA" id="ARBA00022490"/>
    </source>
</evidence>
<evidence type="ECO:0000256" key="7">
    <source>
        <dbReference type="ARBA" id="ARBA00022737"/>
    </source>
</evidence>
<dbReference type="PROSITE" id="PS00382">
    <property type="entry name" value="CLP_PROTEASE_HIS"/>
    <property type="match status" value="1"/>
</dbReference>
<evidence type="ECO:0000256" key="13">
    <source>
        <dbReference type="ARBA" id="ARBA00034021"/>
    </source>
</evidence>
<proteinExistence type="inferred from homology"/>
<keyword evidence="8" id="KW-0378">Hydrolase</keyword>
<dbReference type="GO" id="GO:0006508">
    <property type="term" value="P:proteolysis"/>
    <property type="evidence" value="ECO:0007669"/>
    <property type="project" value="UniProtKB-KW"/>
</dbReference>
<dbReference type="InterPro" id="IPR033135">
    <property type="entry name" value="ClpP_His_AS"/>
</dbReference>
<dbReference type="InterPro" id="IPR001715">
    <property type="entry name" value="CH_dom"/>
</dbReference>
<dbReference type="GO" id="GO:0004252">
    <property type="term" value="F:serine-type endopeptidase activity"/>
    <property type="evidence" value="ECO:0007669"/>
    <property type="project" value="UniProtKB-EC"/>
</dbReference>
<evidence type="ECO:0000313" key="20">
    <source>
        <dbReference type="WBParaSite" id="TASK_0000486401-mRNA-1"/>
    </source>
</evidence>
<evidence type="ECO:0000256" key="10">
    <source>
        <dbReference type="ARBA" id="ARBA00022889"/>
    </source>
</evidence>
<dbReference type="HAMAP" id="MF_00444">
    <property type="entry name" value="ClpP"/>
    <property type="match status" value="1"/>
</dbReference>
<reference evidence="20" key="1">
    <citation type="submission" date="2017-02" db="UniProtKB">
        <authorList>
            <consortium name="WormBaseParasite"/>
        </authorList>
    </citation>
    <scope>IDENTIFICATION</scope>
</reference>
<dbReference type="Pfam" id="PF00574">
    <property type="entry name" value="CLP_protease"/>
    <property type="match status" value="1"/>
</dbReference>
<dbReference type="PROSITE" id="PS50021">
    <property type="entry name" value="CH"/>
    <property type="match status" value="2"/>
</dbReference>
<evidence type="ECO:0000256" key="4">
    <source>
        <dbReference type="ARBA" id="ARBA00013230"/>
    </source>
</evidence>
<comment type="catalytic activity">
    <reaction evidence="13 15">
        <text>Hydrolysis of proteins to small peptides in the presence of ATP and magnesium. alpha-casein is the usual test substrate. In the absence of ATP, only oligopeptides shorter than five residues are hydrolyzed (such as succinyl-Leu-Tyr-|-NHMec, and Leu-Tyr-Leu-|-Tyr-Trp, in which cleavage of the -Tyr-|-Leu- and -Tyr-|-Trp bonds also occurs).</text>
        <dbReference type="EC" id="3.4.21.92"/>
    </reaction>
</comment>